<dbReference type="Proteomes" id="UP000256779">
    <property type="component" value="Unassembled WGS sequence"/>
</dbReference>
<gene>
    <name evidence="1" type="ORF">C7460_11377</name>
</gene>
<dbReference type="EMBL" id="QREG01000013">
    <property type="protein sequence ID" value="RED97028.1"/>
    <property type="molecule type" value="Genomic_DNA"/>
</dbReference>
<evidence type="ECO:0008006" key="3">
    <source>
        <dbReference type="Google" id="ProtNLM"/>
    </source>
</evidence>
<reference evidence="1 2" key="1">
    <citation type="submission" date="2018-07" db="EMBL/GenBank/DDBJ databases">
        <title>Genomic Encyclopedia of Type Strains, Phase IV (KMG-IV): sequencing the most valuable type-strain genomes for metagenomic binning, comparative biology and taxonomic classification.</title>
        <authorList>
            <person name="Goeker M."/>
        </authorList>
    </citation>
    <scope>NUCLEOTIDE SEQUENCE [LARGE SCALE GENOMIC DNA]</scope>
    <source>
        <strain evidence="1 2">DSM 4134</strain>
    </source>
</reference>
<protein>
    <recommendedName>
        <fullName evidence="3">Gliding motility-associated-like protein</fullName>
    </recommendedName>
</protein>
<dbReference type="RefSeq" id="WP_115868770.1">
    <property type="nucleotide sequence ID" value="NZ_QREG01000013.1"/>
</dbReference>
<proteinExistence type="predicted"/>
<evidence type="ECO:0000313" key="2">
    <source>
        <dbReference type="Proteomes" id="UP000256779"/>
    </source>
</evidence>
<organism evidence="1 2">
    <name type="scientific">Marinoscillum furvescens DSM 4134</name>
    <dbReference type="NCBI Taxonomy" id="1122208"/>
    <lineage>
        <taxon>Bacteria</taxon>
        <taxon>Pseudomonadati</taxon>
        <taxon>Bacteroidota</taxon>
        <taxon>Cytophagia</taxon>
        <taxon>Cytophagales</taxon>
        <taxon>Reichenbachiellaceae</taxon>
        <taxon>Marinoscillum</taxon>
    </lineage>
</organism>
<accession>A0A3D9L3U6</accession>
<dbReference type="AlphaFoldDB" id="A0A3D9L3U6"/>
<dbReference type="OrthoDB" id="1236981at2"/>
<comment type="caution">
    <text evidence="1">The sequence shown here is derived from an EMBL/GenBank/DDBJ whole genome shotgun (WGS) entry which is preliminary data.</text>
</comment>
<name>A0A3D9L3U6_MARFU</name>
<sequence>MKIFWNVCTLILAQVSLAQYVFVPEQSHLEVSKGATIHFSADAIISGSLHNEGLIELEQHADFGPNTTLGALKLVGASAQSITGSNLNVSTLEIDRPTTSSLTASQVTVTDELRLTHGILQAGWDGLEVLGTIIGGSESSFVQGKLAITNKQAEFLHYPVGHDGVYLPLSLENTSDSRLQVEAKTPEQVLLQPNEEMVAISDVAIWEVQHSGNVALNSMVTLGYPDMDPASVPQTNPIRSKAYSAIVSVLADSVFVPLSGQSEMHEVMPGGNARQSVVSGNALRLDNATAILGVGVVPVISGAEFYVPTVFVPSGQYDENKRFRAFASAVEVERVALMVWDQRNNKVFSEEVMDTPLEETGWDGLVQGGEAAQGVYYYSVKLETKDQGVFEQSGTVMLMR</sequence>
<keyword evidence="2" id="KW-1185">Reference proteome</keyword>
<evidence type="ECO:0000313" key="1">
    <source>
        <dbReference type="EMBL" id="RED97028.1"/>
    </source>
</evidence>